<organism evidence="1 2">
    <name type="scientific">Agromyces salentinus</name>
    <dbReference type="NCBI Taxonomy" id="269421"/>
    <lineage>
        <taxon>Bacteria</taxon>
        <taxon>Bacillati</taxon>
        <taxon>Actinomycetota</taxon>
        <taxon>Actinomycetes</taxon>
        <taxon>Micrococcales</taxon>
        <taxon>Microbacteriaceae</taxon>
        <taxon>Agromyces</taxon>
    </lineage>
</organism>
<evidence type="ECO:0000313" key="1">
    <source>
        <dbReference type="EMBL" id="GAA1826351.1"/>
    </source>
</evidence>
<accession>A0ABP4YS25</accession>
<proteinExistence type="predicted"/>
<dbReference type="Proteomes" id="UP001501746">
    <property type="component" value="Unassembled WGS sequence"/>
</dbReference>
<gene>
    <name evidence="1" type="ORF">GCM10009750_07180</name>
</gene>
<comment type="caution">
    <text evidence="1">The sequence shown here is derived from an EMBL/GenBank/DDBJ whole genome shotgun (WGS) entry which is preliminary data.</text>
</comment>
<name>A0ABP4YS25_9MICO</name>
<evidence type="ECO:0000313" key="2">
    <source>
        <dbReference type="Proteomes" id="UP001501746"/>
    </source>
</evidence>
<keyword evidence="2" id="KW-1185">Reference proteome</keyword>
<reference evidence="2" key="1">
    <citation type="journal article" date="2019" name="Int. J. Syst. Evol. Microbiol.">
        <title>The Global Catalogue of Microorganisms (GCM) 10K type strain sequencing project: providing services to taxonomists for standard genome sequencing and annotation.</title>
        <authorList>
            <consortium name="The Broad Institute Genomics Platform"/>
            <consortium name="The Broad Institute Genome Sequencing Center for Infectious Disease"/>
            <person name="Wu L."/>
            <person name="Ma J."/>
        </authorList>
    </citation>
    <scope>NUCLEOTIDE SEQUENCE [LARGE SCALE GENOMIC DNA]</scope>
    <source>
        <strain evidence="2">JCM 14323</strain>
    </source>
</reference>
<sequence length="74" mass="8117">MIDSTGREYGLVRLVRLDGQPRYRAELAGELLGYGATLRSSCERVHAEFVRAHGPGREAGRYPDFRAGSAVTHG</sequence>
<protein>
    <submittedName>
        <fullName evidence="1">Uncharacterized protein</fullName>
    </submittedName>
</protein>
<dbReference type="EMBL" id="BAAANK010000002">
    <property type="protein sequence ID" value="GAA1826351.1"/>
    <property type="molecule type" value="Genomic_DNA"/>
</dbReference>
<dbReference type="RefSeq" id="WP_157428013.1">
    <property type="nucleotide sequence ID" value="NZ_BAAANK010000002.1"/>
</dbReference>